<reference evidence="6" key="1">
    <citation type="submission" date="2023-10" db="EMBL/GenBank/DDBJ databases">
        <title>Genome assembly of Pristionchus species.</title>
        <authorList>
            <person name="Yoshida K."/>
            <person name="Sommer R.J."/>
        </authorList>
    </citation>
    <scope>NUCLEOTIDE SEQUENCE</scope>
    <source>
        <strain evidence="6">RS0144</strain>
    </source>
</reference>
<dbReference type="GO" id="GO:0005829">
    <property type="term" value="C:cytosol"/>
    <property type="evidence" value="ECO:0007669"/>
    <property type="project" value="TreeGrafter"/>
</dbReference>
<dbReference type="GO" id="GO:0016020">
    <property type="term" value="C:membrane"/>
    <property type="evidence" value="ECO:0007669"/>
    <property type="project" value="UniProtKB-SubCell"/>
</dbReference>
<sequence>KFLILMDFRPQCSIKTSEITMDSRKSKILVRYDDIFSQELPDDDLYWDEIFLLKPNTEYLLDKLKGISFEQLTERKNSIRCLVDRSAVCVSNETSVAVYNACQTFVVLLEQVTSQFGLTKAIEILFDDAQRCFTAFLRRFYFFIVEPVHADLKNLSIHFSERLALLPCEDEEVLLLSSLVFTPALDVFIAVFAQSDAMGGLGRVALRSLAVLFAIVRRHDERSNPFLQKFASIHDDMALQGLAQLILEQIEVSNETSAVRISGTSEGLFSRISSIFSGPKENREVMQTNHDSTLDLPCIFIFFKSIRLNKTFVNTILTTRSSVDSTAEEKERSLLLRHFLTFCSLSFEESKGDCSLSKGRLCLLSLLRLTDDVFVQNTLHDPHNISVVSLFRPGMLHRPAIFDCKRPACTLGSTALDLITELLVSNLRIGYPLEFHELCLGIVHRILAYQKNRCIRMSHWQPLFNAMLSLMRFLLSHESKITTSIFPLCFRIIIVVNLFLTFGDTFLPSGEAYDLLYYELVRQESVFTQLNDAVERRLAKDDKSPDWEMAGRVKNHLVNPSIIINTVKEKIAATGENLEQEQIIDLIRASFETLSLKLYDGLTTVAPYDDSVHAPLFNQISIGLETEAVKRKVTDGVFDYPRLVENLSSIQN</sequence>
<gene>
    <name evidence="6" type="ORF">PENTCL1PPCAC_29602</name>
</gene>
<evidence type="ECO:0000313" key="6">
    <source>
        <dbReference type="EMBL" id="GMT07428.1"/>
    </source>
</evidence>
<proteinExistence type="predicted"/>
<evidence type="ECO:0000256" key="2">
    <source>
        <dbReference type="ARBA" id="ARBA00022692"/>
    </source>
</evidence>
<dbReference type="PANTHER" id="PTHR13608:SF3">
    <property type="entry name" value="ARMADILLO-LIKE HELICAL DOMAIN-CONTAINING PROTEIN 3"/>
    <property type="match status" value="1"/>
</dbReference>
<accession>A0AAV5UL73</accession>
<organism evidence="6 7">
    <name type="scientific">Pristionchus entomophagus</name>
    <dbReference type="NCBI Taxonomy" id="358040"/>
    <lineage>
        <taxon>Eukaryota</taxon>
        <taxon>Metazoa</taxon>
        <taxon>Ecdysozoa</taxon>
        <taxon>Nematoda</taxon>
        <taxon>Chromadorea</taxon>
        <taxon>Rhabditida</taxon>
        <taxon>Rhabditina</taxon>
        <taxon>Diplogasteromorpha</taxon>
        <taxon>Diplogasteroidea</taxon>
        <taxon>Neodiplogasteridae</taxon>
        <taxon>Pristionchus</taxon>
    </lineage>
</organism>
<evidence type="ECO:0000313" key="7">
    <source>
        <dbReference type="Proteomes" id="UP001432027"/>
    </source>
</evidence>
<name>A0AAV5UL73_9BILA</name>
<keyword evidence="7" id="KW-1185">Reference proteome</keyword>
<comment type="caution">
    <text evidence="6">The sequence shown here is derived from an EMBL/GenBank/DDBJ whole genome shotgun (WGS) entry which is preliminary data.</text>
</comment>
<keyword evidence="3" id="KW-1133">Transmembrane helix</keyword>
<evidence type="ECO:0000259" key="5">
    <source>
        <dbReference type="SMART" id="SM01158"/>
    </source>
</evidence>
<evidence type="ECO:0000256" key="1">
    <source>
        <dbReference type="ARBA" id="ARBA00004370"/>
    </source>
</evidence>
<comment type="subcellular location">
    <subcellularLocation>
        <location evidence="1">Membrane</location>
    </subcellularLocation>
</comment>
<dbReference type="Proteomes" id="UP001432027">
    <property type="component" value="Unassembled WGS sequence"/>
</dbReference>
<dbReference type="AlphaFoldDB" id="A0AAV5UL73"/>
<dbReference type="InterPro" id="IPR013636">
    <property type="entry name" value="ARMH3_C"/>
</dbReference>
<feature type="non-terminal residue" evidence="6">
    <location>
        <position position="1"/>
    </location>
</feature>
<dbReference type="EMBL" id="BTSX01000006">
    <property type="protein sequence ID" value="GMT07428.1"/>
    <property type="molecule type" value="Genomic_DNA"/>
</dbReference>
<feature type="domain" description="Armadillo-like helical" evidence="5">
    <location>
        <begin position="403"/>
        <end position="633"/>
    </location>
</feature>
<dbReference type="Pfam" id="PF08427">
    <property type="entry name" value="ARMH3_C"/>
    <property type="match status" value="1"/>
</dbReference>
<evidence type="ECO:0000256" key="4">
    <source>
        <dbReference type="ARBA" id="ARBA00023136"/>
    </source>
</evidence>
<protein>
    <recommendedName>
        <fullName evidence="5">Armadillo-like helical domain-containing protein</fullName>
    </recommendedName>
</protein>
<dbReference type="InterPro" id="IPR039868">
    <property type="entry name" value="ARMD3-like"/>
</dbReference>
<keyword evidence="4" id="KW-0472">Membrane</keyword>
<keyword evidence="2" id="KW-0812">Transmembrane</keyword>
<dbReference type="SMART" id="SM01158">
    <property type="entry name" value="DUF1741"/>
    <property type="match status" value="1"/>
</dbReference>
<evidence type="ECO:0000256" key="3">
    <source>
        <dbReference type="ARBA" id="ARBA00022989"/>
    </source>
</evidence>
<dbReference type="PANTHER" id="PTHR13608">
    <property type="entry name" value="ARMADILLO-LIKE HELICAL DOMAIN-CONTAINING PROTEIN 3"/>
    <property type="match status" value="1"/>
</dbReference>